<feature type="coiled-coil region" evidence="1">
    <location>
        <begin position="376"/>
        <end position="417"/>
    </location>
</feature>
<keyword evidence="1" id="KW-0175">Coiled coil</keyword>
<comment type="caution">
    <text evidence="3">The sequence shown here is derived from an EMBL/GenBank/DDBJ whole genome shotgun (WGS) entry which is preliminary data.</text>
</comment>
<name>A0A021W0P0_9CELL</name>
<protein>
    <submittedName>
        <fullName evidence="3">Uncharacterized protein</fullName>
    </submittedName>
</protein>
<evidence type="ECO:0000313" key="4">
    <source>
        <dbReference type="Proteomes" id="UP000019753"/>
    </source>
</evidence>
<accession>A0A021W0P0</accession>
<sequence>MEDQVATWLRSRKQWDLDVTVDGTHDQPAKGRTVTVRHHRHGHDRAFRMVLEEDTHAGHWTTRITAVEHERGGGWVAIEVVSEDGLFVKVPGVARYLIEALHLADGGLELCRDPRIITADRLGELITVLRDPDRRAPVFVAGTDERLNFAPFVTRVKDWAAQVDGLGHVFVLDPGATAALAARLGRVWEAPAWTIRTYGPGLNLDATATAPQHRILSTQWLAEKPDRYLQTLVGGFARGIVARHKTPAPLAAWQRTFDRLENNALTEAMTSVPAQRPPAEEPARDVPATEPPAPTGAAPKQAPAPTVEPEPAPARPPLTEEVVEQAAVDLEAQAYLAEHAELERVRVALGLPDLAEETLARFVEEATAPRADPRAVAEAARRMERQQARIETLLEEIDELRDQLLAEQVELLEVQEQEQRQADRVAWLGQQLIAAGKHDLAYAVLPQEKETVYPSSYGELLERAQELEAAGVVIAADPGTALELDTVDSSGKALRNAWEALLVLGEYVRARQAGDCTGNVHQYLGNTPAGYRGMSPGKHAWTETGTTMNQYGDERLLPVPPEVSGTGFAQMRAHFKLGRIGMASPRLYYLDDVAGTGKVYVGYIGTHLTNTKTN</sequence>
<reference evidence="3 4" key="1">
    <citation type="submission" date="2014-01" db="EMBL/GenBank/DDBJ databases">
        <title>Actinotalea ferrariae CF5-4.</title>
        <authorList>
            <person name="Chen F."/>
            <person name="Li Y."/>
            <person name="Wang G."/>
        </authorList>
    </citation>
    <scope>NUCLEOTIDE SEQUENCE [LARGE SCALE GENOMIC DNA]</scope>
    <source>
        <strain evidence="3 4">CF5-4</strain>
    </source>
</reference>
<feature type="compositionally biased region" description="Pro residues" evidence="2">
    <location>
        <begin position="306"/>
        <end position="316"/>
    </location>
</feature>
<dbReference type="EMBL" id="AXCW01000014">
    <property type="protein sequence ID" value="EYR64872.1"/>
    <property type="molecule type" value="Genomic_DNA"/>
</dbReference>
<feature type="region of interest" description="Disordered" evidence="2">
    <location>
        <begin position="268"/>
        <end position="318"/>
    </location>
</feature>
<proteinExistence type="predicted"/>
<organism evidence="3 4">
    <name type="scientific">Actinotalea ferrariae CF5-4</name>
    <dbReference type="NCBI Taxonomy" id="948458"/>
    <lineage>
        <taxon>Bacteria</taxon>
        <taxon>Bacillati</taxon>
        <taxon>Actinomycetota</taxon>
        <taxon>Actinomycetes</taxon>
        <taxon>Micrococcales</taxon>
        <taxon>Cellulomonadaceae</taxon>
        <taxon>Actinotalea</taxon>
    </lineage>
</organism>
<evidence type="ECO:0000256" key="1">
    <source>
        <dbReference type="SAM" id="Coils"/>
    </source>
</evidence>
<keyword evidence="4" id="KW-1185">Reference proteome</keyword>
<dbReference type="Proteomes" id="UP000019753">
    <property type="component" value="Unassembled WGS sequence"/>
</dbReference>
<evidence type="ECO:0000313" key="3">
    <source>
        <dbReference type="EMBL" id="EYR64872.1"/>
    </source>
</evidence>
<gene>
    <name evidence="3" type="ORF">N866_03245</name>
</gene>
<feature type="compositionally biased region" description="Low complexity" evidence="2">
    <location>
        <begin position="295"/>
        <end position="305"/>
    </location>
</feature>
<evidence type="ECO:0000256" key="2">
    <source>
        <dbReference type="SAM" id="MobiDB-lite"/>
    </source>
</evidence>
<dbReference type="AlphaFoldDB" id="A0A021W0P0"/>